<feature type="chain" id="PRO_5044368575" description="ABC-type transport auxiliary lipoprotein component domain-containing protein" evidence="1">
    <location>
        <begin position="27"/>
        <end position="211"/>
    </location>
</feature>
<dbReference type="KEGG" id="hjo:AY555_02115"/>
<keyword evidence="3" id="KW-1185">Reference proteome</keyword>
<name>A0A143DBT0_9PROT</name>
<dbReference type="Proteomes" id="UP000076066">
    <property type="component" value="Chromosome"/>
</dbReference>
<dbReference type="OrthoDB" id="8447133at2"/>
<dbReference type="STRING" id="1549855.AY555_02115"/>
<reference evidence="2 3" key="1">
    <citation type="submission" date="2016-02" db="EMBL/GenBank/DDBJ databases">
        <title>Complete Genome of H5569, the type strain of the newly described species Haematospirillium jordaniae.</title>
        <authorList>
            <person name="Nicholson A.C."/>
            <person name="Humrighouse B.W."/>
            <person name="Loparov V."/>
            <person name="McQuiston J.R."/>
        </authorList>
    </citation>
    <scope>NUCLEOTIDE SEQUENCE [LARGE SCALE GENOMIC DNA]</scope>
    <source>
        <strain evidence="2 3">H5569</strain>
    </source>
</reference>
<dbReference type="RefSeq" id="WP_066132814.1">
    <property type="nucleotide sequence ID" value="NZ_CP014525.1"/>
</dbReference>
<gene>
    <name evidence="2" type="ORF">AY555_02115</name>
</gene>
<proteinExistence type="predicted"/>
<evidence type="ECO:0008006" key="4">
    <source>
        <dbReference type="Google" id="ProtNLM"/>
    </source>
</evidence>
<protein>
    <recommendedName>
        <fullName evidence="4">ABC-type transport auxiliary lipoprotein component domain-containing protein</fullName>
    </recommendedName>
</protein>
<keyword evidence="1" id="KW-0732">Signal</keyword>
<evidence type="ECO:0000313" key="3">
    <source>
        <dbReference type="Proteomes" id="UP000076066"/>
    </source>
</evidence>
<sequence length="211" mass="23413">MTYAFPFSRFLPVLGTVCLFAMLSLAAGCSDQGPPVSKQPELRFLTKAPFRFAAQGPDIVTSYIPPLRSPHVEHRMPLSPEQAMRAWAQDRITTTHTHQRHIRVDIREASVTETKLPTKKGITGFFTNEPEARYAAKANIAVQIVDGAGVVRHEASATAWRTITIPEKASLAERDQIWFELVEHLMQDVDAQLGAAIRQHLGSALLDRSTS</sequence>
<organism evidence="2 3">
    <name type="scientific">Haematospirillum jordaniae</name>
    <dbReference type="NCBI Taxonomy" id="1549855"/>
    <lineage>
        <taxon>Bacteria</taxon>
        <taxon>Pseudomonadati</taxon>
        <taxon>Pseudomonadota</taxon>
        <taxon>Alphaproteobacteria</taxon>
        <taxon>Rhodospirillales</taxon>
        <taxon>Novispirillaceae</taxon>
        <taxon>Haematospirillum</taxon>
    </lineage>
</organism>
<dbReference type="AlphaFoldDB" id="A0A143DBT0"/>
<evidence type="ECO:0000313" key="2">
    <source>
        <dbReference type="EMBL" id="AMW34172.1"/>
    </source>
</evidence>
<dbReference type="EMBL" id="CP014525">
    <property type="protein sequence ID" value="AMW34172.1"/>
    <property type="molecule type" value="Genomic_DNA"/>
</dbReference>
<evidence type="ECO:0000256" key="1">
    <source>
        <dbReference type="SAM" id="SignalP"/>
    </source>
</evidence>
<dbReference type="GeneID" id="53315947"/>
<accession>A0A143DBT0</accession>
<feature type="signal peptide" evidence="1">
    <location>
        <begin position="1"/>
        <end position="26"/>
    </location>
</feature>